<protein>
    <submittedName>
        <fullName evidence="1">Uncharacterized protein</fullName>
    </submittedName>
</protein>
<proteinExistence type="predicted"/>
<dbReference type="AlphaFoldDB" id="A0A936YS65"/>
<comment type="caution">
    <text evidence="1">The sequence shown here is derived from an EMBL/GenBank/DDBJ whole genome shotgun (WGS) entry which is preliminary data.</text>
</comment>
<dbReference type="Proteomes" id="UP000633219">
    <property type="component" value="Unassembled WGS sequence"/>
</dbReference>
<gene>
    <name evidence="1" type="ORF">JJB09_07550</name>
</gene>
<reference evidence="1" key="1">
    <citation type="submission" date="2021-01" db="EMBL/GenBank/DDBJ databases">
        <title>Rhizobium sp. strain KVB221 16S ribosomal RNA gene Genome sequencing and assembly.</title>
        <authorList>
            <person name="Kang M."/>
        </authorList>
    </citation>
    <scope>NUCLEOTIDE SEQUENCE</scope>
    <source>
        <strain evidence="1">KVB221</strain>
    </source>
</reference>
<evidence type="ECO:0000313" key="2">
    <source>
        <dbReference type="Proteomes" id="UP000633219"/>
    </source>
</evidence>
<dbReference type="EMBL" id="JAEQNC010000003">
    <property type="protein sequence ID" value="MBL0371881.1"/>
    <property type="molecule type" value="Genomic_DNA"/>
</dbReference>
<sequence>MPNIKIYVDETLPEASVTSLKSALLPIREMLCVELKVDTSACQFAILQVAGLDDQPHVNVELMILPKPDRTQETVRDVCRKLREMVTEASGQYVAVRATALDPQTYIALK</sequence>
<organism evidence="1 2">
    <name type="scientific">Rhizobium setariae</name>
    <dbReference type="NCBI Taxonomy" id="2801340"/>
    <lineage>
        <taxon>Bacteria</taxon>
        <taxon>Pseudomonadati</taxon>
        <taxon>Pseudomonadota</taxon>
        <taxon>Alphaproteobacteria</taxon>
        <taxon>Hyphomicrobiales</taxon>
        <taxon>Rhizobiaceae</taxon>
        <taxon>Rhizobium/Agrobacterium group</taxon>
        <taxon>Rhizobium</taxon>
    </lineage>
</organism>
<dbReference type="RefSeq" id="WP_201655475.1">
    <property type="nucleotide sequence ID" value="NZ_JAEQNC010000003.1"/>
</dbReference>
<name>A0A936YS65_9HYPH</name>
<keyword evidence="2" id="KW-1185">Reference proteome</keyword>
<accession>A0A936YS65</accession>
<evidence type="ECO:0000313" key="1">
    <source>
        <dbReference type="EMBL" id="MBL0371881.1"/>
    </source>
</evidence>